<reference evidence="3 4" key="1">
    <citation type="submission" date="2015-09" db="EMBL/GenBank/DDBJ databases">
        <authorList>
            <consortium name="Pathogen Informatics"/>
        </authorList>
    </citation>
    <scope>NUCLEOTIDE SEQUENCE [LARGE SCALE GENOMIC DNA]</scope>
    <source>
        <strain evidence="3 4">2789STDY5608868</strain>
    </source>
</reference>
<dbReference type="SUPFAM" id="SSF89447">
    <property type="entry name" value="AbrB/MazE/MraZ-like"/>
    <property type="match status" value="1"/>
</dbReference>
<protein>
    <submittedName>
        <fullName evidence="3">Transcriptional regulator, AbrB family</fullName>
    </submittedName>
</protein>
<organism evidence="3 4">
    <name type="scientific">Anaerostipes hadrus</name>
    <dbReference type="NCBI Taxonomy" id="649756"/>
    <lineage>
        <taxon>Bacteria</taxon>
        <taxon>Bacillati</taxon>
        <taxon>Bacillota</taxon>
        <taxon>Clostridia</taxon>
        <taxon>Lachnospirales</taxon>
        <taxon>Lachnospiraceae</taxon>
        <taxon>Anaerostipes</taxon>
    </lineage>
</organism>
<dbReference type="Gene3D" id="2.10.260.10">
    <property type="match status" value="1"/>
</dbReference>
<dbReference type="Proteomes" id="UP000095598">
    <property type="component" value="Unassembled WGS sequence"/>
</dbReference>
<dbReference type="RefSeq" id="WP_055257518.1">
    <property type="nucleotide sequence ID" value="NZ_CYXT01000001.1"/>
</dbReference>
<feature type="domain" description="SpoVT-AbrB" evidence="2">
    <location>
        <begin position="4"/>
        <end position="49"/>
    </location>
</feature>
<evidence type="ECO:0000313" key="3">
    <source>
        <dbReference type="EMBL" id="CUM70509.1"/>
    </source>
</evidence>
<evidence type="ECO:0000259" key="2">
    <source>
        <dbReference type="PROSITE" id="PS51740"/>
    </source>
</evidence>
<evidence type="ECO:0000313" key="4">
    <source>
        <dbReference type="Proteomes" id="UP000095598"/>
    </source>
</evidence>
<gene>
    <name evidence="3" type="ORF">ERS852425_00126</name>
</gene>
<dbReference type="Pfam" id="PF04014">
    <property type="entry name" value="MazE_antitoxin"/>
    <property type="match status" value="1"/>
</dbReference>
<dbReference type="EMBL" id="CYXT01000001">
    <property type="protein sequence ID" value="CUM70509.1"/>
    <property type="molecule type" value="Genomic_DNA"/>
</dbReference>
<name>A0A173QYY3_ANAHA</name>
<dbReference type="GO" id="GO:0003677">
    <property type="term" value="F:DNA binding"/>
    <property type="evidence" value="ECO:0007669"/>
    <property type="project" value="UniProtKB-UniRule"/>
</dbReference>
<evidence type="ECO:0000256" key="1">
    <source>
        <dbReference type="PROSITE-ProRule" id="PRU01076"/>
    </source>
</evidence>
<dbReference type="AlphaFoldDB" id="A0A173QYY3"/>
<keyword evidence="1" id="KW-0238">DNA-binding</keyword>
<dbReference type="InterPro" id="IPR007159">
    <property type="entry name" value="SpoVT-AbrB_dom"/>
</dbReference>
<sequence length="172" mass="18719">MNIALIRTMDSQGRIVIPAEIRKQMKLSDGDALELENVGMELLLRKCPTHLNGKEEMASYLSVLYSVIHCGIAICSEAHILVSAGIYLPEGTPVTEELAELVADGQELISAENCPVYPVSNTRQPVCAFFPILREDSEPLALLLCSRTGQHLSEMELGCAKLVAAVIANKIK</sequence>
<dbReference type="InterPro" id="IPR037914">
    <property type="entry name" value="SpoVT-AbrB_sf"/>
</dbReference>
<dbReference type="PROSITE" id="PS51740">
    <property type="entry name" value="SPOVT_ABRB"/>
    <property type="match status" value="1"/>
</dbReference>
<proteinExistence type="predicted"/>
<dbReference type="NCBIfam" id="TIGR01439">
    <property type="entry name" value="lp_hng_hel_AbrB"/>
    <property type="match status" value="1"/>
</dbReference>
<accession>A0A173QYY3</accession>
<dbReference type="SMART" id="SM00966">
    <property type="entry name" value="SpoVT_AbrB"/>
    <property type="match status" value="1"/>
</dbReference>